<sequence>MKAYQFNEDTGLYEGEIFADSATLASVGGVTTVAPPEYGAGQVPVFDTTAQQWELLPVAIARQLLLGRRQ</sequence>
<accession>B3EAQ4</accession>
<dbReference type="AlphaFoldDB" id="B3EAQ4"/>
<evidence type="ECO:0000313" key="2">
    <source>
        <dbReference type="Proteomes" id="UP000002420"/>
    </source>
</evidence>
<organism evidence="1 2">
    <name type="scientific">Trichlorobacter lovleyi (strain ATCC BAA-1151 / DSM 17278 / SZ)</name>
    <name type="common">Geobacter lovleyi</name>
    <dbReference type="NCBI Taxonomy" id="398767"/>
    <lineage>
        <taxon>Bacteria</taxon>
        <taxon>Pseudomonadati</taxon>
        <taxon>Thermodesulfobacteriota</taxon>
        <taxon>Desulfuromonadia</taxon>
        <taxon>Geobacterales</taxon>
        <taxon>Geobacteraceae</taxon>
        <taxon>Trichlorobacter</taxon>
    </lineage>
</organism>
<dbReference type="STRING" id="398767.Glov_3231"/>
<evidence type="ECO:0000313" key="1">
    <source>
        <dbReference type="EMBL" id="ACD96937.1"/>
    </source>
</evidence>
<gene>
    <name evidence="1" type="ordered locus">Glov_3231</name>
</gene>
<dbReference type="OrthoDB" id="5398624at2"/>
<dbReference type="EMBL" id="CP001089">
    <property type="protein sequence ID" value="ACD96937.1"/>
    <property type="molecule type" value="Genomic_DNA"/>
</dbReference>
<protein>
    <recommendedName>
        <fullName evidence="3">Tail fiber assembly protein</fullName>
    </recommendedName>
</protein>
<proteinExistence type="predicted"/>
<keyword evidence="2" id="KW-1185">Reference proteome</keyword>
<dbReference type="HOGENOM" id="CLU_203140_0_0_7"/>
<dbReference type="Proteomes" id="UP000002420">
    <property type="component" value="Chromosome"/>
</dbReference>
<reference evidence="1 2" key="1">
    <citation type="submission" date="2008-05" db="EMBL/GenBank/DDBJ databases">
        <title>Complete sequence of chromosome of Geobacter lovleyi SZ.</title>
        <authorList>
            <consortium name="US DOE Joint Genome Institute"/>
            <person name="Lucas S."/>
            <person name="Copeland A."/>
            <person name="Lapidus A."/>
            <person name="Glavina del Rio T."/>
            <person name="Dalin E."/>
            <person name="Tice H."/>
            <person name="Bruce D."/>
            <person name="Goodwin L."/>
            <person name="Pitluck S."/>
            <person name="Chertkov O."/>
            <person name="Meincke L."/>
            <person name="Brettin T."/>
            <person name="Detter J.C."/>
            <person name="Han C."/>
            <person name="Tapia R."/>
            <person name="Kuske C.R."/>
            <person name="Schmutz J."/>
            <person name="Larimer F."/>
            <person name="Land M."/>
            <person name="Hauser L."/>
            <person name="Kyrpides N."/>
            <person name="Mikhailova N."/>
            <person name="Sung Y."/>
            <person name="Fletcher K.E."/>
            <person name="Ritalahti K.M."/>
            <person name="Loeffler F.E."/>
            <person name="Richardson P."/>
        </authorList>
    </citation>
    <scope>NUCLEOTIDE SEQUENCE [LARGE SCALE GENOMIC DNA]</scope>
    <source>
        <strain evidence="2">ATCC BAA-1151 / DSM 17278 / SZ</strain>
    </source>
</reference>
<dbReference type="RefSeq" id="WP_012471261.1">
    <property type="nucleotide sequence ID" value="NC_010814.1"/>
</dbReference>
<name>B3EAQ4_TRIL1</name>
<evidence type="ECO:0008006" key="3">
    <source>
        <dbReference type="Google" id="ProtNLM"/>
    </source>
</evidence>
<dbReference type="KEGG" id="glo:Glov_3231"/>